<evidence type="ECO:0000256" key="9">
    <source>
        <dbReference type="ARBA" id="ARBA00022516"/>
    </source>
</evidence>
<evidence type="ECO:0000256" key="10">
    <source>
        <dbReference type="ARBA" id="ARBA00022679"/>
    </source>
</evidence>
<evidence type="ECO:0000256" key="15">
    <source>
        <dbReference type="ARBA" id="ARBA00023136"/>
    </source>
</evidence>
<organism evidence="20 21">
    <name type="scientific">Liquorilactobacillus satsumensis DSM 16230 = JCM 12392</name>
    <dbReference type="NCBI Taxonomy" id="1423801"/>
    <lineage>
        <taxon>Bacteria</taxon>
        <taxon>Bacillati</taxon>
        <taxon>Bacillota</taxon>
        <taxon>Bacilli</taxon>
        <taxon>Lactobacillales</taxon>
        <taxon>Lactobacillaceae</taxon>
        <taxon>Liquorilactobacillus</taxon>
    </lineage>
</organism>
<evidence type="ECO:0000256" key="12">
    <source>
        <dbReference type="ARBA" id="ARBA00022695"/>
    </source>
</evidence>
<evidence type="ECO:0000256" key="18">
    <source>
        <dbReference type="RuleBase" id="RU003938"/>
    </source>
</evidence>
<protein>
    <recommendedName>
        <fullName evidence="7 18">Phosphatidate cytidylyltransferase</fullName>
        <ecNumber evidence="6 18">2.7.7.41</ecNumber>
    </recommendedName>
</protein>
<dbReference type="AlphaFoldDB" id="A0A0R1V8M7"/>
<dbReference type="InterPro" id="IPR000374">
    <property type="entry name" value="PC_trans"/>
</dbReference>
<evidence type="ECO:0000256" key="17">
    <source>
        <dbReference type="ARBA" id="ARBA00023264"/>
    </source>
</evidence>
<feature type="transmembrane region" description="Helical" evidence="19">
    <location>
        <begin position="198"/>
        <end position="218"/>
    </location>
</feature>
<dbReference type="PROSITE" id="PS01315">
    <property type="entry name" value="CDS"/>
    <property type="match status" value="1"/>
</dbReference>
<keyword evidence="21" id="KW-1185">Reference proteome</keyword>
<evidence type="ECO:0000256" key="8">
    <source>
        <dbReference type="ARBA" id="ARBA00022475"/>
    </source>
</evidence>
<evidence type="ECO:0000256" key="16">
    <source>
        <dbReference type="ARBA" id="ARBA00023209"/>
    </source>
</evidence>
<accession>A0A0R1V8M7</accession>
<evidence type="ECO:0000256" key="7">
    <source>
        <dbReference type="ARBA" id="ARBA00019373"/>
    </source>
</evidence>
<feature type="transmembrane region" description="Helical" evidence="19">
    <location>
        <begin position="109"/>
        <end position="129"/>
    </location>
</feature>
<keyword evidence="11 18" id="KW-0812">Transmembrane</keyword>
<keyword evidence="9" id="KW-0444">Lipid biosynthesis</keyword>
<evidence type="ECO:0000256" key="2">
    <source>
        <dbReference type="ARBA" id="ARBA00004651"/>
    </source>
</evidence>
<dbReference type="GeneID" id="98307570"/>
<feature type="transmembrane region" description="Helical" evidence="19">
    <location>
        <begin position="48"/>
        <end position="66"/>
    </location>
</feature>
<feature type="transmembrane region" description="Helical" evidence="19">
    <location>
        <begin position="78"/>
        <end position="97"/>
    </location>
</feature>
<feature type="transmembrane region" description="Helical" evidence="19">
    <location>
        <begin position="6"/>
        <end position="36"/>
    </location>
</feature>
<keyword evidence="13 19" id="KW-1133">Transmembrane helix</keyword>
<dbReference type="PATRIC" id="fig|1423801.4.peg.107"/>
<evidence type="ECO:0000256" key="13">
    <source>
        <dbReference type="ARBA" id="ARBA00022989"/>
    </source>
</evidence>
<name>A0A0R1V8M7_9LACO</name>
<evidence type="ECO:0000256" key="6">
    <source>
        <dbReference type="ARBA" id="ARBA00012487"/>
    </source>
</evidence>
<dbReference type="GO" id="GO:0005886">
    <property type="term" value="C:plasma membrane"/>
    <property type="evidence" value="ECO:0007669"/>
    <property type="project" value="UniProtKB-SubCell"/>
</dbReference>
<dbReference type="PANTHER" id="PTHR46382">
    <property type="entry name" value="PHOSPHATIDATE CYTIDYLYLTRANSFERASE"/>
    <property type="match status" value="1"/>
</dbReference>
<keyword evidence="15 19" id="KW-0472">Membrane</keyword>
<comment type="pathway">
    <text evidence="3 18">Phospholipid metabolism; CDP-diacylglycerol biosynthesis; CDP-diacylglycerol from sn-glycerol 3-phosphate: step 3/3.</text>
</comment>
<gene>
    <name evidence="20" type="ORF">FD50_GL000105</name>
</gene>
<evidence type="ECO:0000256" key="14">
    <source>
        <dbReference type="ARBA" id="ARBA00023098"/>
    </source>
</evidence>
<dbReference type="Pfam" id="PF01148">
    <property type="entry name" value="CTP_transf_1"/>
    <property type="match status" value="1"/>
</dbReference>
<feature type="transmembrane region" description="Helical" evidence="19">
    <location>
        <begin position="135"/>
        <end position="153"/>
    </location>
</feature>
<evidence type="ECO:0000313" key="20">
    <source>
        <dbReference type="EMBL" id="KRL99410.1"/>
    </source>
</evidence>
<evidence type="ECO:0000313" key="21">
    <source>
        <dbReference type="Proteomes" id="UP000051166"/>
    </source>
</evidence>
<reference evidence="20 21" key="1">
    <citation type="journal article" date="2015" name="Genome Announc.">
        <title>Expanding the biotechnology potential of lactobacilli through comparative genomics of 213 strains and associated genera.</title>
        <authorList>
            <person name="Sun Z."/>
            <person name="Harris H.M."/>
            <person name="McCann A."/>
            <person name="Guo C."/>
            <person name="Argimon S."/>
            <person name="Zhang W."/>
            <person name="Yang X."/>
            <person name="Jeffery I.B."/>
            <person name="Cooney J.C."/>
            <person name="Kagawa T.F."/>
            <person name="Liu W."/>
            <person name="Song Y."/>
            <person name="Salvetti E."/>
            <person name="Wrobel A."/>
            <person name="Rasinkangas P."/>
            <person name="Parkhill J."/>
            <person name="Rea M.C."/>
            <person name="O'Sullivan O."/>
            <person name="Ritari J."/>
            <person name="Douillard F.P."/>
            <person name="Paul Ross R."/>
            <person name="Yang R."/>
            <person name="Briner A.E."/>
            <person name="Felis G.E."/>
            <person name="de Vos W.M."/>
            <person name="Barrangou R."/>
            <person name="Klaenhammer T.R."/>
            <person name="Caufield P.W."/>
            <person name="Cui Y."/>
            <person name="Zhang H."/>
            <person name="O'Toole P.W."/>
        </authorList>
    </citation>
    <scope>NUCLEOTIDE SEQUENCE [LARGE SCALE GENOMIC DNA]</scope>
    <source>
        <strain evidence="20 21">DSM 16230</strain>
    </source>
</reference>
<evidence type="ECO:0000256" key="1">
    <source>
        <dbReference type="ARBA" id="ARBA00001698"/>
    </source>
</evidence>
<keyword evidence="14" id="KW-0443">Lipid metabolism</keyword>
<keyword evidence="17" id="KW-1208">Phospholipid metabolism</keyword>
<evidence type="ECO:0000256" key="3">
    <source>
        <dbReference type="ARBA" id="ARBA00005119"/>
    </source>
</evidence>
<keyword evidence="8" id="KW-1003">Cell membrane</keyword>
<dbReference type="OrthoDB" id="9799199at2"/>
<dbReference type="EC" id="2.7.7.41" evidence="6 18"/>
<proteinExistence type="inferred from homology"/>
<dbReference type="RefSeq" id="WP_056960214.1">
    <property type="nucleotide sequence ID" value="NZ_AZFQ01000026.1"/>
</dbReference>
<dbReference type="GO" id="GO:0004605">
    <property type="term" value="F:phosphatidate cytidylyltransferase activity"/>
    <property type="evidence" value="ECO:0007669"/>
    <property type="project" value="UniProtKB-EC"/>
</dbReference>
<sequence>MKQRVLTAVIALLVFIPLVLIGGVPFEILAILLGMIGLSEIYIMRKKLLVSPEAVLGVLASLALLVPQSWLSFLPDTSTRYTLFYFLVLLLLVYTVFTRNRFSFDDAAVLILGIIYTAVGFRFLMTARAAGVSTIFYLLLTVWATDSGAYMVGRKWGKTKLAPHISPNKTWEGSIGGVIVALIIGAIFTFYFPQRYSLVSMLLMTLILAIVAQFGDLVESALKRYYGVKDSGKILPGHGGILDRFDSLLFVLPFAHFIGLI</sequence>
<evidence type="ECO:0000256" key="5">
    <source>
        <dbReference type="ARBA" id="ARBA00010185"/>
    </source>
</evidence>
<keyword evidence="10 18" id="KW-0808">Transferase</keyword>
<dbReference type="STRING" id="1423801.FD50_GL000105"/>
<dbReference type="EMBL" id="AZFQ01000026">
    <property type="protein sequence ID" value="KRL99410.1"/>
    <property type="molecule type" value="Genomic_DNA"/>
</dbReference>
<keyword evidence="16" id="KW-0594">Phospholipid biosynthesis</keyword>
<evidence type="ECO:0000256" key="11">
    <source>
        <dbReference type="ARBA" id="ARBA00022692"/>
    </source>
</evidence>
<dbReference type="GO" id="GO:0016024">
    <property type="term" value="P:CDP-diacylglycerol biosynthetic process"/>
    <property type="evidence" value="ECO:0007669"/>
    <property type="project" value="UniProtKB-UniPathway"/>
</dbReference>
<comment type="subcellular location">
    <subcellularLocation>
        <location evidence="2">Cell membrane</location>
        <topology evidence="2">Multi-pass membrane protein</topology>
    </subcellularLocation>
</comment>
<dbReference type="PANTHER" id="PTHR46382:SF1">
    <property type="entry name" value="PHOSPHATIDATE CYTIDYLYLTRANSFERASE"/>
    <property type="match status" value="1"/>
</dbReference>
<comment type="caution">
    <text evidence="20">The sequence shown here is derived from an EMBL/GenBank/DDBJ whole genome shotgun (WGS) entry which is preliminary data.</text>
</comment>
<evidence type="ECO:0000256" key="4">
    <source>
        <dbReference type="ARBA" id="ARBA00005189"/>
    </source>
</evidence>
<dbReference type="UniPathway" id="UPA00557">
    <property type="reaction ID" value="UER00614"/>
</dbReference>
<evidence type="ECO:0000256" key="19">
    <source>
        <dbReference type="SAM" id="Phobius"/>
    </source>
</evidence>
<comment type="pathway">
    <text evidence="4">Lipid metabolism.</text>
</comment>
<dbReference type="Proteomes" id="UP000051166">
    <property type="component" value="Unassembled WGS sequence"/>
</dbReference>
<comment type="similarity">
    <text evidence="5 18">Belongs to the CDS family.</text>
</comment>
<feature type="transmembrane region" description="Helical" evidence="19">
    <location>
        <begin position="174"/>
        <end position="192"/>
    </location>
</feature>
<keyword evidence="12 18" id="KW-0548">Nucleotidyltransferase</keyword>
<comment type="catalytic activity">
    <reaction evidence="1 18">
        <text>a 1,2-diacyl-sn-glycero-3-phosphate + CTP + H(+) = a CDP-1,2-diacyl-sn-glycerol + diphosphate</text>
        <dbReference type="Rhea" id="RHEA:16229"/>
        <dbReference type="ChEBI" id="CHEBI:15378"/>
        <dbReference type="ChEBI" id="CHEBI:33019"/>
        <dbReference type="ChEBI" id="CHEBI:37563"/>
        <dbReference type="ChEBI" id="CHEBI:58332"/>
        <dbReference type="ChEBI" id="CHEBI:58608"/>
        <dbReference type="EC" id="2.7.7.41"/>
    </reaction>
</comment>